<dbReference type="InterPro" id="IPR052557">
    <property type="entry name" value="CAP/Cytokinesis_protein"/>
</dbReference>
<feature type="domain" description="Transglutaminase-like" evidence="2">
    <location>
        <begin position="315"/>
        <end position="422"/>
    </location>
</feature>
<dbReference type="AlphaFoldDB" id="A0AAD3TN67"/>
<feature type="compositionally biased region" description="Pro residues" evidence="1">
    <location>
        <begin position="164"/>
        <end position="178"/>
    </location>
</feature>
<proteinExistence type="predicted"/>
<keyword evidence="4" id="KW-1185">Reference proteome</keyword>
<organism evidence="3 4">
    <name type="scientific">Cutaneotrichosporon spelunceum</name>
    <dbReference type="NCBI Taxonomy" id="1672016"/>
    <lineage>
        <taxon>Eukaryota</taxon>
        <taxon>Fungi</taxon>
        <taxon>Dikarya</taxon>
        <taxon>Basidiomycota</taxon>
        <taxon>Agaricomycotina</taxon>
        <taxon>Tremellomycetes</taxon>
        <taxon>Trichosporonales</taxon>
        <taxon>Trichosporonaceae</taxon>
        <taxon>Cutaneotrichosporon</taxon>
    </lineage>
</organism>
<dbReference type="EMBL" id="BTCM01000001">
    <property type="protein sequence ID" value="GMK53579.1"/>
    <property type="molecule type" value="Genomic_DNA"/>
</dbReference>
<evidence type="ECO:0000259" key="2">
    <source>
        <dbReference type="Pfam" id="PF01841"/>
    </source>
</evidence>
<dbReference type="Pfam" id="PF01841">
    <property type="entry name" value="Transglut_core"/>
    <property type="match status" value="1"/>
</dbReference>
<feature type="compositionally biased region" description="Pro residues" evidence="1">
    <location>
        <begin position="61"/>
        <end position="85"/>
    </location>
</feature>
<feature type="compositionally biased region" description="Pro residues" evidence="1">
    <location>
        <begin position="221"/>
        <end position="247"/>
    </location>
</feature>
<feature type="compositionally biased region" description="Polar residues" evidence="1">
    <location>
        <begin position="149"/>
        <end position="161"/>
    </location>
</feature>
<accession>A0AAD3TN67</accession>
<feature type="compositionally biased region" description="Low complexity" evidence="1">
    <location>
        <begin position="248"/>
        <end position="261"/>
    </location>
</feature>
<evidence type="ECO:0000313" key="3">
    <source>
        <dbReference type="EMBL" id="GMK53579.1"/>
    </source>
</evidence>
<sequence length="615" mass="66750">MTDDEPVFTSLKDRIAALNLKQVSTPAPIKAPPPKPKKSVPIPARDPSPVSTVPSTSSHAPTPPRPPLPAKPPLPSKVTKPPHPLPAHHLPAQNADKSTPSPQLPERSARPPLPLRKASTDPALLPGAPLVEANRAARPPPTPARRPSTHCNGNQSPQSAVRPTPSPPGQRPELPPRLPSRLGDAKDEDHAASTSSQMVTAKPAPGLPRRTLPPNVTRNPSPTPGPTSLPSSDPPSIPIQSRPPPVPLASKPKPKLAAVAASPSMEGPIPMPPVHCLVCRDYTHPDAVAARYPRQSLPSAPIPYLADVLCSPFEHLTDKARAIFTWCHHNIEYDVANFLANTIPRGHTADDTIRLGKGVCEGFSDVFEAIALAAGMRCMRVSGHGKGFGYKSPGAGVTPPYSSNHAWNAIVLDDKRWKLVDACWGAGNIKNGVWEQKFKPHEFTKSNDAFGLSHYPENPGEQFREDGRKMSWEEYIIDKGGQLATIYENAYAEGLDPIGLEPAMLHLEPRELQQAGLVRFQIPWVCDHWEANVVTPKGGPQLVMVHTNGDYIPMEYNGEWWYVDIPTDKIRGDTMIVGLDTVNGVSARGMTKDEYLRTKGRTSFSVVGYVQYEVV</sequence>
<dbReference type="GO" id="GO:0005737">
    <property type="term" value="C:cytoplasm"/>
    <property type="evidence" value="ECO:0007669"/>
    <property type="project" value="TreeGrafter"/>
</dbReference>
<gene>
    <name evidence="3" type="ORF">CspeluHIS016_0101650</name>
</gene>
<feature type="compositionally biased region" description="Low complexity" evidence="1">
    <location>
        <begin position="39"/>
        <end position="60"/>
    </location>
</feature>
<name>A0AAD3TN67_9TREE</name>
<comment type="caution">
    <text evidence="3">The sequence shown here is derived from an EMBL/GenBank/DDBJ whole genome shotgun (WGS) entry which is preliminary data.</text>
</comment>
<dbReference type="PANTHER" id="PTHR46333">
    <property type="entry name" value="CYTOKINESIS PROTEIN 3"/>
    <property type="match status" value="1"/>
</dbReference>
<reference evidence="3" key="1">
    <citation type="journal article" date="2023" name="BMC Genomics">
        <title>Chromosome-level genome assemblies of Cutaneotrichosporon spp. (Trichosporonales, Basidiomycota) reveal imbalanced evolution between nucleotide sequences and chromosome synteny.</title>
        <authorList>
            <person name="Kobayashi Y."/>
            <person name="Kayamori A."/>
            <person name="Aoki K."/>
            <person name="Shiwa Y."/>
            <person name="Matsutani M."/>
            <person name="Fujita N."/>
            <person name="Sugita T."/>
            <person name="Iwasaki W."/>
            <person name="Tanaka N."/>
            <person name="Takashima M."/>
        </authorList>
    </citation>
    <scope>NUCLEOTIDE SEQUENCE</scope>
    <source>
        <strain evidence="3">HIS016</strain>
    </source>
</reference>
<dbReference type="SUPFAM" id="SSF54001">
    <property type="entry name" value="Cysteine proteinases"/>
    <property type="match status" value="1"/>
</dbReference>
<feature type="region of interest" description="Disordered" evidence="1">
    <location>
        <begin position="19"/>
        <end position="261"/>
    </location>
</feature>
<dbReference type="Proteomes" id="UP001222932">
    <property type="component" value="Unassembled WGS sequence"/>
</dbReference>
<dbReference type="PANTHER" id="PTHR46333:SF5">
    <property type="entry name" value="TRANSGLUTAMINASE-LIKE DOMAIN-CONTAINING PROTEIN"/>
    <property type="match status" value="1"/>
</dbReference>
<evidence type="ECO:0000313" key="4">
    <source>
        <dbReference type="Proteomes" id="UP001222932"/>
    </source>
</evidence>
<dbReference type="InterPro" id="IPR038765">
    <property type="entry name" value="Papain-like_cys_pep_sf"/>
</dbReference>
<evidence type="ECO:0000256" key="1">
    <source>
        <dbReference type="SAM" id="MobiDB-lite"/>
    </source>
</evidence>
<dbReference type="InterPro" id="IPR002931">
    <property type="entry name" value="Transglutaminase-like"/>
</dbReference>
<protein>
    <recommendedName>
        <fullName evidence="2">Transglutaminase-like domain-containing protein</fullName>
    </recommendedName>
</protein>
<reference evidence="3" key="2">
    <citation type="submission" date="2023-06" db="EMBL/GenBank/DDBJ databases">
        <authorList>
            <person name="Kobayashi Y."/>
            <person name="Kayamori A."/>
            <person name="Aoki K."/>
            <person name="Shiwa Y."/>
            <person name="Fujita N."/>
            <person name="Sugita T."/>
            <person name="Iwasaki W."/>
            <person name="Tanaka N."/>
            <person name="Takashima M."/>
        </authorList>
    </citation>
    <scope>NUCLEOTIDE SEQUENCE</scope>
    <source>
        <strain evidence="3">HIS016</strain>
    </source>
</reference>
<dbReference type="Gene3D" id="3.10.620.30">
    <property type="match status" value="1"/>
</dbReference>